<dbReference type="GO" id="GO:0005737">
    <property type="term" value="C:cytoplasm"/>
    <property type="evidence" value="ECO:0007669"/>
    <property type="project" value="UniProtKB-SubCell"/>
</dbReference>
<feature type="region of interest" description="Disordered" evidence="16">
    <location>
        <begin position="110"/>
        <end position="133"/>
    </location>
</feature>
<keyword evidence="9" id="KW-0808">Transferase</keyword>
<dbReference type="InterPro" id="IPR024236">
    <property type="entry name" value="Ser/Thr_kinase_40"/>
</dbReference>
<dbReference type="GeneID" id="580685"/>
<feature type="region of interest" description="Disordered" evidence="16">
    <location>
        <begin position="1"/>
        <end position="62"/>
    </location>
</feature>
<evidence type="ECO:0000256" key="12">
    <source>
        <dbReference type="ARBA" id="ARBA00022840"/>
    </source>
</evidence>
<evidence type="ECO:0000259" key="17">
    <source>
        <dbReference type="PROSITE" id="PS50011"/>
    </source>
</evidence>
<evidence type="ECO:0000256" key="3">
    <source>
        <dbReference type="ARBA" id="ARBA00004496"/>
    </source>
</evidence>
<comment type="similarity">
    <text evidence="4">Belongs to the protein kinase superfamily. CAMK Ser/Thr protein kinase family.</text>
</comment>
<keyword evidence="7" id="KW-0963">Cytoplasm</keyword>
<dbReference type="PROSITE" id="PS50011">
    <property type="entry name" value="PROTEIN_KINASE_DOM"/>
    <property type="match status" value="1"/>
</dbReference>
<evidence type="ECO:0000256" key="13">
    <source>
        <dbReference type="ARBA" id="ARBA00023242"/>
    </source>
</evidence>
<dbReference type="SUPFAM" id="SSF56112">
    <property type="entry name" value="Protein kinase-like (PK-like)"/>
    <property type="match status" value="1"/>
</dbReference>
<dbReference type="Proteomes" id="UP000007110">
    <property type="component" value="Unassembled WGS sequence"/>
</dbReference>
<dbReference type="RefSeq" id="XP_030851237.1">
    <property type="nucleotide sequence ID" value="XM_030995377.1"/>
</dbReference>
<evidence type="ECO:0000256" key="8">
    <source>
        <dbReference type="ARBA" id="ARBA00022527"/>
    </source>
</evidence>
<comment type="subcellular location">
    <subcellularLocation>
        <location evidence="3">Cytoplasm</location>
    </subcellularLocation>
    <subcellularLocation>
        <location evidence="2">Nucleus</location>
    </subcellularLocation>
</comment>
<organism evidence="18 19">
    <name type="scientific">Strongylocentrotus purpuratus</name>
    <name type="common">Purple sea urchin</name>
    <dbReference type="NCBI Taxonomy" id="7668"/>
    <lineage>
        <taxon>Eukaryota</taxon>
        <taxon>Metazoa</taxon>
        <taxon>Echinodermata</taxon>
        <taxon>Eleutherozoa</taxon>
        <taxon>Echinozoa</taxon>
        <taxon>Echinoidea</taxon>
        <taxon>Euechinoidea</taxon>
        <taxon>Echinacea</taxon>
        <taxon>Camarodonta</taxon>
        <taxon>Echinidea</taxon>
        <taxon>Strongylocentrotidae</taxon>
        <taxon>Strongylocentrotus</taxon>
    </lineage>
</organism>
<dbReference type="InterPro" id="IPR000719">
    <property type="entry name" value="Prot_kinase_dom"/>
</dbReference>
<dbReference type="InterPro" id="IPR011009">
    <property type="entry name" value="Kinase-like_dom_sf"/>
</dbReference>
<dbReference type="GO" id="GO:0043408">
    <property type="term" value="P:regulation of MAPK cascade"/>
    <property type="evidence" value="ECO:0000318"/>
    <property type="project" value="GO_Central"/>
</dbReference>
<comment type="catalytic activity">
    <reaction evidence="15">
        <text>L-seryl-[protein] + ATP = O-phospho-L-seryl-[protein] + ADP + H(+)</text>
        <dbReference type="Rhea" id="RHEA:17989"/>
        <dbReference type="Rhea" id="RHEA-COMP:9863"/>
        <dbReference type="Rhea" id="RHEA-COMP:11604"/>
        <dbReference type="ChEBI" id="CHEBI:15378"/>
        <dbReference type="ChEBI" id="CHEBI:29999"/>
        <dbReference type="ChEBI" id="CHEBI:30616"/>
        <dbReference type="ChEBI" id="CHEBI:83421"/>
        <dbReference type="ChEBI" id="CHEBI:456216"/>
        <dbReference type="EC" id="2.7.11.1"/>
    </reaction>
</comment>
<feature type="compositionally biased region" description="Low complexity" evidence="16">
    <location>
        <begin position="42"/>
        <end position="56"/>
    </location>
</feature>
<feature type="domain" description="Protein kinase" evidence="17">
    <location>
        <begin position="263"/>
        <end position="557"/>
    </location>
</feature>
<feature type="compositionally biased region" description="Polar residues" evidence="16">
    <location>
        <begin position="222"/>
        <end position="240"/>
    </location>
</feature>
<dbReference type="PANTHER" id="PTHR22961:SF16">
    <property type="entry name" value="SERINE_THREONINE-PROTEIN KINASE 40"/>
    <property type="match status" value="1"/>
</dbReference>
<feature type="compositionally biased region" description="Polar residues" evidence="16">
    <location>
        <begin position="111"/>
        <end position="128"/>
    </location>
</feature>
<dbReference type="GO" id="GO:0005634">
    <property type="term" value="C:nucleus"/>
    <property type="evidence" value="ECO:0007669"/>
    <property type="project" value="UniProtKB-SubCell"/>
</dbReference>
<dbReference type="InterPro" id="IPR024104">
    <property type="entry name" value="Tribbles/Ser_Thr_kinase_40"/>
</dbReference>
<dbReference type="KEGG" id="spu:580685"/>
<dbReference type="InParanoid" id="A0A7M7PJL5"/>
<evidence type="ECO:0000256" key="11">
    <source>
        <dbReference type="ARBA" id="ARBA00022777"/>
    </source>
</evidence>
<feature type="region of interest" description="Disordered" evidence="16">
    <location>
        <begin position="573"/>
        <end position="601"/>
    </location>
</feature>
<dbReference type="PROSITE" id="PS00108">
    <property type="entry name" value="PROTEIN_KINASE_ST"/>
    <property type="match status" value="1"/>
</dbReference>
<evidence type="ECO:0000256" key="2">
    <source>
        <dbReference type="ARBA" id="ARBA00004123"/>
    </source>
</evidence>
<comment type="function">
    <text evidence="1">May be a negative regulator of NF-kappa-B and p53-mediated gene transcription.</text>
</comment>
<keyword evidence="8" id="KW-0723">Serine/threonine-protein kinase</keyword>
<reference evidence="18" key="2">
    <citation type="submission" date="2021-01" db="UniProtKB">
        <authorList>
            <consortium name="EnsemblMetazoa"/>
        </authorList>
    </citation>
    <scope>IDENTIFICATION</scope>
</reference>
<evidence type="ECO:0000256" key="14">
    <source>
        <dbReference type="ARBA" id="ARBA00047899"/>
    </source>
</evidence>
<dbReference type="AlphaFoldDB" id="A0A7M7PJL5"/>
<sequence>MKRKSSGSAGLPQQLASNRRNPLTRLSQAESMAHRRAPLLLTSSQSSSSSSDSTDSPVIDVIPPVFQERNVPDFEIDRTRMAGAATVPSLSGTHHRQGVSRPMNHVDLVGNSPSGSPRHTRQTTSAPASPNLRIPHLANVPVTNHRTMLQARRMVEQHGSPPTGGEDSSLVSAAEGIMAAGSAALTSLQLRIPGSPSSSGYPSPTTSFLSSSETFPYPYHNIPSSSSLPRDPTRSSQTVPMRNGQGPSKHAAGGSTLKRAGPYLLGPRLGTSPVRSIVQCLARKEGTDDFYSLKILTLSENGRENQDERQGKMLLHTEYSLLSLLRDQEGVVHHHGLFQDRAYEIRPGTSTSGRKTSYKKRLCLVLDCLVSHDFSSRTVDLVNLQHHVIHEKKLSEKEAVYIFHDVVSIVESLHKKNIVHRDLKLGNMVLNCHTRQITLTNFCLGKHLVSEHDLLKDQRGSPAYISPDVLSGKPYLGKPSDMWALGVVLFTMLYGQFPFYDSAPQELFRKIKAAEFTIPQDGRVSENTTGLIKSLLVLDASTRLTASQVIESVKTTLAMWKTMAMQGEHLQVVPDIDNGDNDAPLGKKPCDPSSSGAASSCSKAVPTADWELKLHQPSQPSPCLTSYRAPRSPLSAHRHPPVRRLSHDAQPLSSAEAANFYNARS</sequence>
<evidence type="ECO:0000256" key="5">
    <source>
        <dbReference type="ARBA" id="ARBA00012513"/>
    </source>
</evidence>
<keyword evidence="10" id="KW-0547">Nucleotide-binding</keyword>
<evidence type="ECO:0000256" key="4">
    <source>
        <dbReference type="ARBA" id="ARBA00006692"/>
    </source>
</evidence>
<reference evidence="19" key="1">
    <citation type="submission" date="2015-02" db="EMBL/GenBank/DDBJ databases">
        <title>Genome sequencing for Strongylocentrotus purpuratus.</title>
        <authorList>
            <person name="Murali S."/>
            <person name="Liu Y."/>
            <person name="Vee V."/>
            <person name="English A."/>
            <person name="Wang M."/>
            <person name="Skinner E."/>
            <person name="Han Y."/>
            <person name="Muzny D.M."/>
            <person name="Worley K.C."/>
            <person name="Gibbs R.A."/>
        </authorList>
    </citation>
    <scope>NUCLEOTIDE SEQUENCE</scope>
</reference>
<evidence type="ECO:0000256" key="9">
    <source>
        <dbReference type="ARBA" id="ARBA00022679"/>
    </source>
</evidence>
<dbReference type="GO" id="GO:0004674">
    <property type="term" value="F:protein serine/threonine kinase activity"/>
    <property type="evidence" value="ECO:0007669"/>
    <property type="project" value="UniProtKB-KW"/>
</dbReference>
<evidence type="ECO:0000313" key="19">
    <source>
        <dbReference type="Proteomes" id="UP000007110"/>
    </source>
</evidence>
<keyword evidence="12" id="KW-0067">ATP-binding</keyword>
<accession>A0A7M7PJL5</accession>
<feature type="region of interest" description="Disordered" evidence="16">
    <location>
        <begin position="220"/>
        <end position="259"/>
    </location>
</feature>
<keyword evidence="11" id="KW-0418">Kinase</keyword>
<evidence type="ECO:0000313" key="18">
    <source>
        <dbReference type="EnsemblMetazoa" id="XP_030851237"/>
    </source>
</evidence>
<dbReference type="PANTHER" id="PTHR22961">
    <property type="entry name" value="SER/THR PROTEIN KINASE-TRB"/>
    <property type="match status" value="1"/>
</dbReference>
<keyword evidence="13" id="KW-0539">Nucleus</keyword>
<comment type="catalytic activity">
    <reaction evidence="14">
        <text>L-threonyl-[protein] + ATP = O-phospho-L-threonyl-[protein] + ADP + H(+)</text>
        <dbReference type="Rhea" id="RHEA:46608"/>
        <dbReference type="Rhea" id="RHEA-COMP:11060"/>
        <dbReference type="Rhea" id="RHEA-COMP:11605"/>
        <dbReference type="ChEBI" id="CHEBI:15378"/>
        <dbReference type="ChEBI" id="CHEBI:30013"/>
        <dbReference type="ChEBI" id="CHEBI:30616"/>
        <dbReference type="ChEBI" id="CHEBI:61977"/>
        <dbReference type="ChEBI" id="CHEBI:456216"/>
        <dbReference type="EC" id="2.7.11.1"/>
    </reaction>
</comment>
<dbReference type="InterPro" id="IPR008271">
    <property type="entry name" value="Ser/Thr_kinase_AS"/>
</dbReference>
<proteinExistence type="inferred from homology"/>
<dbReference type="CTD" id="83931"/>
<dbReference type="EnsemblMetazoa" id="XM_030995377">
    <property type="protein sequence ID" value="XP_030851237"/>
    <property type="gene ID" value="LOC580685"/>
</dbReference>
<dbReference type="GO" id="GO:0005524">
    <property type="term" value="F:ATP binding"/>
    <property type="evidence" value="ECO:0007669"/>
    <property type="project" value="UniProtKB-KW"/>
</dbReference>
<evidence type="ECO:0000256" key="1">
    <source>
        <dbReference type="ARBA" id="ARBA00003412"/>
    </source>
</evidence>
<feature type="compositionally biased region" description="Polar residues" evidence="16">
    <location>
        <begin position="14"/>
        <end position="30"/>
    </location>
</feature>
<evidence type="ECO:0000256" key="15">
    <source>
        <dbReference type="ARBA" id="ARBA00048679"/>
    </source>
</evidence>
<name>A0A7M7PJL5_STRPU</name>
<dbReference type="OrthoDB" id="410920at2759"/>
<dbReference type="OMA" id="NCHTRQI"/>
<evidence type="ECO:0000256" key="6">
    <source>
        <dbReference type="ARBA" id="ARBA00016813"/>
    </source>
</evidence>
<evidence type="ECO:0000256" key="16">
    <source>
        <dbReference type="SAM" id="MobiDB-lite"/>
    </source>
</evidence>
<protein>
    <recommendedName>
        <fullName evidence="6">Serine/threonine-protein kinase 40</fullName>
        <ecNumber evidence="5">2.7.11.1</ecNumber>
    </recommendedName>
</protein>
<dbReference type="SMART" id="SM00220">
    <property type="entry name" value="S_TKc"/>
    <property type="match status" value="1"/>
</dbReference>
<feature type="region of interest" description="Disordered" evidence="16">
    <location>
        <begin position="613"/>
        <end position="665"/>
    </location>
</feature>
<dbReference type="CDD" id="cd13974">
    <property type="entry name" value="STKc_SHIK"/>
    <property type="match status" value="1"/>
</dbReference>
<evidence type="ECO:0000256" key="10">
    <source>
        <dbReference type="ARBA" id="ARBA00022741"/>
    </source>
</evidence>
<dbReference type="Pfam" id="PF00069">
    <property type="entry name" value="Pkinase"/>
    <property type="match status" value="1"/>
</dbReference>
<dbReference type="EC" id="2.7.11.1" evidence="5"/>
<evidence type="ECO:0000256" key="7">
    <source>
        <dbReference type="ARBA" id="ARBA00022490"/>
    </source>
</evidence>
<dbReference type="Gene3D" id="1.10.510.10">
    <property type="entry name" value="Transferase(Phosphotransferase) domain 1"/>
    <property type="match status" value="1"/>
</dbReference>
<keyword evidence="19" id="KW-1185">Reference proteome</keyword>